<name>A0A1F6TPM8_9PROT</name>
<proteinExistence type="predicted"/>
<reference evidence="3 4" key="1">
    <citation type="journal article" date="2016" name="Nat. Commun.">
        <title>Thousands of microbial genomes shed light on interconnected biogeochemical processes in an aquifer system.</title>
        <authorList>
            <person name="Anantharaman K."/>
            <person name="Brown C.T."/>
            <person name="Hug L.A."/>
            <person name="Sharon I."/>
            <person name="Castelle C.J."/>
            <person name="Probst A.J."/>
            <person name="Thomas B.C."/>
            <person name="Singh A."/>
            <person name="Wilkins M.J."/>
            <person name="Karaoz U."/>
            <person name="Brodie E.L."/>
            <person name="Williams K.H."/>
            <person name="Hubbard S.S."/>
            <person name="Banfield J.F."/>
        </authorList>
    </citation>
    <scope>NUCLEOTIDE SEQUENCE [LARGE SCALE GENOMIC DNA]</scope>
</reference>
<organism evidence="3 4">
    <name type="scientific">Candidatus Muproteobacteria bacterium RBG_16_65_34</name>
    <dbReference type="NCBI Taxonomy" id="1817760"/>
    <lineage>
        <taxon>Bacteria</taxon>
        <taxon>Pseudomonadati</taxon>
        <taxon>Pseudomonadota</taxon>
        <taxon>Candidatus Muproteobacteria</taxon>
    </lineage>
</organism>
<dbReference type="InterPro" id="IPR053724">
    <property type="entry name" value="OMP_A26_sf"/>
</dbReference>
<dbReference type="EMBL" id="MFSU01000067">
    <property type="protein sequence ID" value="OGI47016.1"/>
    <property type="molecule type" value="Genomic_DNA"/>
</dbReference>
<dbReference type="Gene3D" id="2.40.128.90">
    <property type="entry name" value="OMPT-like"/>
    <property type="match status" value="1"/>
</dbReference>
<dbReference type="Pfam" id="PF17251">
    <property type="entry name" value="Pom"/>
    <property type="match status" value="1"/>
</dbReference>
<evidence type="ECO:0000259" key="2">
    <source>
        <dbReference type="Pfam" id="PF17251"/>
    </source>
</evidence>
<feature type="chain" id="PRO_5009526774" description="Protochlamydia outer membrane protein domain-containing protein" evidence="1">
    <location>
        <begin position="22"/>
        <end position="311"/>
    </location>
</feature>
<evidence type="ECO:0000313" key="4">
    <source>
        <dbReference type="Proteomes" id="UP000178885"/>
    </source>
</evidence>
<dbReference type="Proteomes" id="UP000178885">
    <property type="component" value="Unassembled WGS sequence"/>
</dbReference>
<gene>
    <name evidence="3" type="ORF">A2151_08045</name>
</gene>
<sequence>MKHLSAWIFSCGLWLSWPAQALENRANFDVSLGYREDRLSWNIANDLSGTTTPNILSELTWTSLRIAQLKLGADYTHRSGIHLQGSADYGQIDKGDNQDSDYFGDNRTLEFSRSNNKTDGDNVRDASVAVGYRIAAFEDNRRSNTYTTLLLGYSRHEQRLRITGGNQTIPATGPFAGLDSTYETRWKGPWVGLHLLSEERNGFASFLNLEHHKADYSAEADWNLRTDFQHPVSYTHSADGAGDGVAIGFIAGRRDDKPERWVMTFTWEYQRWTTDPGLDRTFFSDGTTADTRLNDVTWTSSSVSLGLQRRF</sequence>
<protein>
    <recommendedName>
        <fullName evidence="2">Protochlamydia outer membrane protein domain-containing protein</fullName>
    </recommendedName>
</protein>
<evidence type="ECO:0000313" key="3">
    <source>
        <dbReference type="EMBL" id="OGI47016.1"/>
    </source>
</evidence>
<dbReference type="AlphaFoldDB" id="A0A1F6TPM8"/>
<dbReference type="InterPro" id="IPR035163">
    <property type="entry name" value="Pom"/>
</dbReference>
<accession>A0A1F6TPM8</accession>
<evidence type="ECO:0000256" key="1">
    <source>
        <dbReference type="SAM" id="SignalP"/>
    </source>
</evidence>
<comment type="caution">
    <text evidence="3">The sequence shown here is derived from an EMBL/GenBank/DDBJ whole genome shotgun (WGS) entry which is preliminary data.</text>
</comment>
<feature type="domain" description="Protochlamydia outer membrane protein" evidence="2">
    <location>
        <begin position="30"/>
        <end position="310"/>
    </location>
</feature>
<keyword evidence="1" id="KW-0732">Signal</keyword>
<feature type="signal peptide" evidence="1">
    <location>
        <begin position="1"/>
        <end position="21"/>
    </location>
</feature>